<organism evidence="2 3">
    <name type="scientific">Amycolatopsis deserti</name>
    <dbReference type="NCBI Taxonomy" id="185696"/>
    <lineage>
        <taxon>Bacteria</taxon>
        <taxon>Bacillati</taxon>
        <taxon>Actinomycetota</taxon>
        <taxon>Actinomycetes</taxon>
        <taxon>Pseudonocardiales</taxon>
        <taxon>Pseudonocardiaceae</taxon>
        <taxon>Amycolatopsis</taxon>
    </lineage>
</organism>
<gene>
    <name evidence="2" type="ORF">GCM10017786_67380</name>
</gene>
<proteinExistence type="predicted"/>
<dbReference type="Proteomes" id="UP000605897">
    <property type="component" value="Unassembled WGS sequence"/>
</dbReference>
<accession>A0ABQ3JHK9</accession>
<keyword evidence="3" id="KW-1185">Reference proteome</keyword>
<evidence type="ECO:0008006" key="4">
    <source>
        <dbReference type="Google" id="ProtNLM"/>
    </source>
</evidence>
<evidence type="ECO:0000313" key="2">
    <source>
        <dbReference type="EMBL" id="GHF23673.1"/>
    </source>
</evidence>
<evidence type="ECO:0000313" key="3">
    <source>
        <dbReference type="Proteomes" id="UP000605897"/>
    </source>
</evidence>
<feature type="region of interest" description="Disordered" evidence="1">
    <location>
        <begin position="20"/>
        <end position="39"/>
    </location>
</feature>
<dbReference type="EMBL" id="BNAU01000010">
    <property type="protein sequence ID" value="GHF23673.1"/>
    <property type="molecule type" value="Genomic_DNA"/>
</dbReference>
<protein>
    <recommendedName>
        <fullName evidence="4">SDR family NAD(P)-dependent oxidoreductase</fullName>
    </recommendedName>
</protein>
<comment type="caution">
    <text evidence="2">The sequence shown here is derived from an EMBL/GenBank/DDBJ whole genome shotgun (WGS) entry which is preliminary data.</text>
</comment>
<name>A0ABQ3JHK9_9PSEU</name>
<sequence length="60" mass="6377">MCPIGTRAASFARPVVTPSRAPSSAIAHREQRPPAEWPGTLESVGRVDLLVNNAGVIRNV</sequence>
<evidence type="ECO:0000256" key="1">
    <source>
        <dbReference type="SAM" id="MobiDB-lite"/>
    </source>
</evidence>
<reference evidence="3" key="1">
    <citation type="journal article" date="2019" name="Int. J. Syst. Evol. Microbiol.">
        <title>The Global Catalogue of Microorganisms (GCM) 10K type strain sequencing project: providing services to taxonomists for standard genome sequencing and annotation.</title>
        <authorList>
            <consortium name="The Broad Institute Genomics Platform"/>
            <consortium name="The Broad Institute Genome Sequencing Center for Infectious Disease"/>
            <person name="Wu L."/>
            <person name="Ma J."/>
        </authorList>
    </citation>
    <scope>NUCLEOTIDE SEQUENCE [LARGE SCALE GENOMIC DNA]</scope>
    <source>
        <strain evidence="3">CGMCC 4.7677</strain>
    </source>
</reference>